<sequence>MNGLEEVRAVIRLHSIGNFGSMIKLAPRVEEHNNLPKEGEDGSCDSVYIYRDPMPSLSYHLRGVTIDSIVEEEFYVGGGGHDNICSVEGISVGITPAGNTVPFEIETDALGVGFGAGLMFPGESSVPFTHDETSIVKESPCLDIGSDAGSSDYSKNDNSDSTIIEASARFAMDRLSSFPVSSTTGSKVSMTVTPEKSVTANNIPETESSLNLSVNSHNQKRRKSMVIPFVNLIEEENNDASCASTPTWCTKSSLEVREATHRTECSYGKILNSQSPQLPTNNIPGSCSVPLLDKSRIPKSTQEQGIWCPEDGCVFSTIFCPFCSNTNNLLGVQIMATNSSNVQLLDKYLLTSSPQILFFVDSLEMKNQEETGKSASEEMGFLPIIDSGMGGVAALNSLEKYSYVPQPGKSEVRRFVFLNDAAKTKRLTRLELWQQQRDGVVFFERRSGMRFYYCKEVEEDLARIKGGILLSYVAHALDLASVCASVDPTVFWCYL</sequence>
<dbReference type="PROSITE" id="PS00195">
    <property type="entry name" value="GLUTAREDOXIN_1"/>
    <property type="match status" value="1"/>
</dbReference>
<organism evidence="1 2">
    <name type="scientific">Trifolium pratense</name>
    <name type="common">Red clover</name>
    <dbReference type="NCBI Taxonomy" id="57577"/>
    <lineage>
        <taxon>Eukaryota</taxon>
        <taxon>Viridiplantae</taxon>
        <taxon>Streptophyta</taxon>
        <taxon>Embryophyta</taxon>
        <taxon>Tracheophyta</taxon>
        <taxon>Spermatophyta</taxon>
        <taxon>Magnoliopsida</taxon>
        <taxon>eudicotyledons</taxon>
        <taxon>Gunneridae</taxon>
        <taxon>Pentapetalae</taxon>
        <taxon>rosids</taxon>
        <taxon>fabids</taxon>
        <taxon>Fabales</taxon>
        <taxon>Fabaceae</taxon>
        <taxon>Papilionoideae</taxon>
        <taxon>50 kb inversion clade</taxon>
        <taxon>NPAAA clade</taxon>
        <taxon>Hologalegina</taxon>
        <taxon>IRL clade</taxon>
        <taxon>Trifolieae</taxon>
        <taxon>Trifolium</taxon>
    </lineage>
</organism>
<comment type="caution">
    <text evidence="1">The sequence shown here is derived from an EMBL/GenBank/DDBJ whole genome shotgun (WGS) entry which is preliminary data.</text>
</comment>
<protein>
    <submittedName>
        <fullName evidence="1">Fanconi anemia group J protein</fullName>
    </submittedName>
</protein>
<reference evidence="1 2" key="2">
    <citation type="journal article" date="2017" name="Front. Plant Sci.">
        <title>Gene Classification and Mining of Molecular Markers Useful in Red Clover (Trifolium pratense) Breeding.</title>
        <authorList>
            <person name="Istvanek J."/>
            <person name="Dluhosova J."/>
            <person name="Dluhos P."/>
            <person name="Patkova L."/>
            <person name="Nedelnik J."/>
            <person name="Repkova J."/>
        </authorList>
    </citation>
    <scope>NUCLEOTIDE SEQUENCE [LARGE SCALE GENOMIC DNA]</scope>
    <source>
        <strain evidence="2">cv. Tatra</strain>
        <tissue evidence="1">Young leaves</tissue>
    </source>
</reference>
<accession>A0A2K3P626</accession>
<dbReference type="STRING" id="57577.A0A2K3P626"/>
<dbReference type="Proteomes" id="UP000236291">
    <property type="component" value="Unassembled WGS sequence"/>
</dbReference>
<dbReference type="EMBL" id="ASHM01004032">
    <property type="protein sequence ID" value="PNY10732.1"/>
    <property type="molecule type" value="Genomic_DNA"/>
</dbReference>
<dbReference type="InterPro" id="IPR011767">
    <property type="entry name" value="GLR_AS"/>
</dbReference>
<reference evidence="1 2" key="1">
    <citation type="journal article" date="2014" name="Am. J. Bot.">
        <title>Genome assembly and annotation for red clover (Trifolium pratense; Fabaceae).</title>
        <authorList>
            <person name="Istvanek J."/>
            <person name="Jaros M."/>
            <person name="Krenek A."/>
            <person name="Repkova J."/>
        </authorList>
    </citation>
    <scope>NUCLEOTIDE SEQUENCE [LARGE SCALE GENOMIC DNA]</scope>
    <source>
        <strain evidence="2">cv. Tatra</strain>
        <tissue evidence="1">Young leaves</tissue>
    </source>
</reference>
<evidence type="ECO:0000313" key="2">
    <source>
        <dbReference type="Proteomes" id="UP000236291"/>
    </source>
</evidence>
<gene>
    <name evidence="1" type="ORF">L195_g007321</name>
</gene>
<dbReference type="AlphaFoldDB" id="A0A2K3P626"/>
<dbReference type="ExpressionAtlas" id="A0A2K3P626">
    <property type="expression patterns" value="baseline"/>
</dbReference>
<proteinExistence type="predicted"/>
<name>A0A2K3P626_TRIPR</name>
<evidence type="ECO:0000313" key="1">
    <source>
        <dbReference type="EMBL" id="PNY10732.1"/>
    </source>
</evidence>